<proteinExistence type="predicted"/>
<gene>
    <name evidence="2" type="ORF">F2Q69_00043819</name>
</gene>
<accession>A0A8S9NH44</accession>
<name>A0A8S9NH44_BRACR</name>
<evidence type="ECO:0000313" key="2">
    <source>
        <dbReference type="EMBL" id="KAF3501646.1"/>
    </source>
</evidence>
<dbReference type="EMBL" id="QGKX02001621">
    <property type="protein sequence ID" value="KAF3501646.1"/>
    <property type="molecule type" value="Genomic_DNA"/>
</dbReference>
<keyword evidence="1" id="KW-0732">Signal</keyword>
<dbReference type="Proteomes" id="UP000712600">
    <property type="component" value="Unassembled WGS sequence"/>
</dbReference>
<sequence length="54" mass="6003">MELNFLSRALSSFILVLTMLASFSSSSFISDGVFEPQNLAIGRNLLQTKKGKFF</sequence>
<protein>
    <submittedName>
        <fullName evidence="2">Uncharacterized protein</fullName>
    </submittedName>
</protein>
<comment type="caution">
    <text evidence="2">The sequence shown here is derived from an EMBL/GenBank/DDBJ whole genome shotgun (WGS) entry which is preliminary data.</text>
</comment>
<feature type="chain" id="PRO_5035920592" evidence="1">
    <location>
        <begin position="27"/>
        <end position="54"/>
    </location>
</feature>
<organism evidence="2 3">
    <name type="scientific">Brassica cretica</name>
    <name type="common">Mustard</name>
    <dbReference type="NCBI Taxonomy" id="69181"/>
    <lineage>
        <taxon>Eukaryota</taxon>
        <taxon>Viridiplantae</taxon>
        <taxon>Streptophyta</taxon>
        <taxon>Embryophyta</taxon>
        <taxon>Tracheophyta</taxon>
        <taxon>Spermatophyta</taxon>
        <taxon>Magnoliopsida</taxon>
        <taxon>eudicotyledons</taxon>
        <taxon>Gunneridae</taxon>
        <taxon>Pentapetalae</taxon>
        <taxon>rosids</taxon>
        <taxon>malvids</taxon>
        <taxon>Brassicales</taxon>
        <taxon>Brassicaceae</taxon>
        <taxon>Brassiceae</taxon>
        <taxon>Brassica</taxon>
    </lineage>
</organism>
<evidence type="ECO:0000256" key="1">
    <source>
        <dbReference type="SAM" id="SignalP"/>
    </source>
</evidence>
<evidence type="ECO:0000313" key="3">
    <source>
        <dbReference type="Proteomes" id="UP000712600"/>
    </source>
</evidence>
<dbReference type="AlphaFoldDB" id="A0A8S9NH44"/>
<reference evidence="2" key="1">
    <citation type="submission" date="2019-12" db="EMBL/GenBank/DDBJ databases">
        <title>Genome sequencing and annotation of Brassica cretica.</title>
        <authorList>
            <person name="Studholme D.J."/>
            <person name="Sarris P."/>
        </authorList>
    </citation>
    <scope>NUCLEOTIDE SEQUENCE</scope>
    <source>
        <strain evidence="2">PFS-109/04</strain>
        <tissue evidence="2">Leaf</tissue>
    </source>
</reference>
<feature type="signal peptide" evidence="1">
    <location>
        <begin position="1"/>
        <end position="26"/>
    </location>
</feature>